<feature type="compositionally biased region" description="Basic residues" evidence="7">
    <location>
        <begin position="478"/>
        <end position="487"/>
    </location>
</feature>
<dbReference type="InterPro" id="IPR026003">
    <property type="entry name" value="Cohesin_HEAT"/>
</dbReference>
<dbReference type="Gene3D" id="1.25.10.10">
    <property type="entry name" value="Leucine-rich Repeat Variant"/>
    <property type="match status" value="1"/>
</dbReference>
<dbReference type="GO" id="GO:0034087">
    <property type="term" value="P:establishment of mitotic sister chromatid cohesion"/>
    <property type="evidence" value="ECO:0007669"/>
    <property type="project" value="TreeGrafter"/>
</dbReference>
<dbReference type="PANTHER" id="PTHR21704">
    <property type="entry name" value="NIPPED-B-LIKE PROTEIN DELANGIN SCC2-RELATED"/>
    <property type="match status" value="1"/>
</dbReference>
<dbReference type="OrthoDB" id="418242at2759"/>
<name>A0A9P0CN20_9CUCU</name>
<dbReference type="PANTHER" id="PTHR21704:SF18">
    <property type="entry name" value="NIPPED-B-LIKE PROTEIN"/>
    <property type="match status" value="1"/>
</dbReference>
<feature type="region of interest" description="Disordered" evidence="7">
    <location>
        <begin position="457"/>
        <end position="500"/>
    </location>
</feature>
<comment type="similarity">
    <text evidence="2 6">Belongs to the SCC2/Nipped-B family.</text>
</comment>
<keyword evidence="3 6" id="KW-0677">Repeat</keyword>
<dbReference type="GO" id="GO:0010468">
    <property type="term" value="P:regulation of gene expression"/>
    <property type="evidence" value="ECO:0007669"/>
    <property type="project" value="InterPro"/>
</dbReference>
<dbReference type="GO" id="GO:0061775">
    <property type="term" value="F:cohesin loader activity"/>
    <property type="evidence" value="ECO:0007669"/>
    <property type="project" value="InterPro"/>
</dbReference>
<evidence type="ECO:0000256" key="6">
    <source>
        <dbReference type="RuleBase" id="RU364107"/>
    </source>
</evidence>
<dbReference type="InterPro" id="IPR024986">
    <property type="entry name" value="Nipped-B_C"/>
</dbReference>
<feature type="compositionally biased region" description="Low complexity" evidence="7">
    <location>
        <begin position="179"/>
        <end position="239"/>
    </location>
</feature>
<comment type="subcellular location">
    <subcellularLocation>
        <location evidence="1 6">Nucleus</location>
    </subcellularLocation>
</comment>
<proteinExistence type="inferred from homology"/>
<dbReference type="InterPro" id="IPR016024">
    <property type="entry name" value="ARM-type_fold"/>
</dbReference>
<dbReference type="GO" id="GO:0071169">
    <property type="term" value="P:establishment of protein localization to chromatin"/>
    <property type="evidence" value="ECO:0007669"/>
    <property type="project" value="TreeGrafter"/>
</dbReference>
<dbReference type="Pfam" id="PF12765">
    <property type="entry name" value="Cohesin_HEAT"/>
    <property type="match status" value="1"/>
</dbReference>
<feature type="domain" description="Sister chromatid cohesion C-terminal" evidence="8">
    <location>
        <begin position="1669"/>
        <end position="1850"/>
    </location>
</feature>
<dbReference type="InterPro" id="IPR011989">
    <property type="entry name" value="ARM-like"/>
</dbReference>
<reference evidence="9" key="1">
    <citation type="submission" date="2022-01" db="EMBL/GenBank/DDBJ databases">
        <authorList>
            <person name="King R."/>
        </authorList>
    </citation>
    <scope>NUCLEOTIDE SEQUENCE</scope>
</reference>
<evidence type="ECO:0000256" key="5">
    <source>
        <dbReference type="ARBA" id="ARBA00023306"/>
    </source>
</evidence>
<dbReference type="Proteomes" id="UP001153636">
    <property type="component" value="Chromosome 14"/>
</dbReference>
<keyword evidence="10" id="KW-1185">Reference proteome</keyword>
<gene>
    <name evidence="9" type="ORF">PSYICH_LOCUS4380</name>
</gene>
<evidence type="ECO:0000256" key="3">
    <source>
        <dbReference type="ARBA" id="ARBA00022737"/>
    </source>
</evidence>
<keyword evidence="4 6" id="KW-0539">Nucleus</keyword>
<protein>
    <recommendedName>
        <fullName evidence="6">Nipped-B protein</fullName>
    </recommendedName>
</protein>
<feature type="compositionally biased region" description="Polar residues" evidence="7">
    <location>
        <begin position="365"/>
        <end position="378"/>
    </location>
</feature>
<feature type="compositionally biased region" description="Basic and acidic residues" evidence="7">
    <location>
        <begin position="1062"/>
        <end position="1071"/>
    </location>
</feature>
<keyword evidence="5 6" id="KW-0131">Cell cycle</keyword>
<evidence type="ECO:0000313" key="9">
    <source>
        <dbReference type="EMBL" id="CAH1103538.1"/>
    </source>
</evidence>
<dbReference type="CDD" id="cd23958">
    <property type="entry name" value="SCC2"/>
    <property type="match status" value="1"/>
</dbReference>
<feature type="compositionally biased region" description="Basic residues" evidence="7">
    <location>
        <begin position="2131"/>
        <end position="2144"/>
    </location>
</feature>
<feature type="compositionally biased region" description="Low complexity" evidence="7">
    <location>
        <begin position="291"/>
        <end position="301"/>
    </location>
</feature>
<feature type="compositionally biased region" description="Acidic residues" evidence="7">
    <location>
        <begin position="1079"/>
        <end position="1091"/>
    </location>
</feature>
<feature type="region of interest" description="Disordered" evidence="7">
    <location>
        <begin position="1062"/>
        <end position="1101"/>
    </location>
</feature>
<evidence type="ECO:0000259" key="8">
    <source>
        <dbReference type="Pfam" id="PF12830"/>
    </source>
</evidence>
<feature type="compositionally biased region" description="Basic and acidic residues" evidence="7">
    <location>
        <begin position="2114"/>
        <end position="2130"/>
    </location>
</feature>
<dbReference type="Pfam" id="PF12830">
    <property type="entry name" value="Nipped-B_C"/>
    <property type="match status" value="1"/>
</dbReference>
<sequence>MDPGVPSVPITTLAGVASLTDLLPEMPLPTPSPQTLSNKSLLFHPRVAEEAQNLLGVRDEILVPQLVQSLEKTSAEHIEVKDNYAGAESKLEQQESMPELLRALLDTNASIFSDNKSQSPNQVVQQTQISVTQNQQLQAQAQEQPQPQQTANQTQAQSQQWNHTGQPADQTKDKEENQPTTQSQVTKTITTTKTTSAKITPSSTNPQNLQSSQNSNQSTSSTTSSSETSSSSSGNSTNQPIQQGQSASSNRTSQADQNSANPSEIEQKQKNVQPPQNTSVNNCNNSRLTETKQTSQTSTSELRQLRRNPTRTQQVNVAKTEVTPTVPIPQQKQVTDTVDDQQVQSENTSKDEPKLDEVKPDVKTDVNSGVKSDVNSGVKSDVKSDVKPDVTPDVTPDVKPDVEPKAESEKIIKAAADSSIKQPVIKLNRLSEEDQLLLQKSLKEFIETKPKLAKDMGIDLNDIQNEKSDSEDEEDGKRQKRKKRKRSGDKSDDDYQPDTFSALIDSKRRKVVNEEVPEIVIVKPKLRRVEKKFVPVLEKLSQEELMETNTYHKFNKSIEHVLRSGEDLDITKIGDDGMIQEESLLSRNVMQELCTEAAKLKILGAMEMIPTEKLTRLLNILEMNIRGGDRVSPISDEDNECIRQLWLETTMERVMGAADACLVCMNVMTSRNMSKRVYIEEVIDRVVLFIKYQLHNTIFPSFDSTYMLDNKKKDGRRKKNSHVSEKGILVLYTKISELVNLLAELLNIQVLTDTSVLHASSMGVSPFFAENVSELQLACLKLVTTIFTKYETHRRLLLDDILASIARLPSTKRSLRTYRLNSEEHIQMLTALVLQLIQCVVALPNNFQQRDSKEKSQTNEKSTPKVDPDILISSKYEKATSTAGTFLTVFLNKCGSKQEDIDYRPLFENFVQDLLATVNKPEWPATELLLSILGKMLVKNFSNKGTDMSLRVASLDYLGVVAAKLRKDSVVSRCKLNTIDQMIKDIKQEEQKDNDEPVSKNKKKNHLVNNDHERSIFLQRVLLDFLAVNAQNDEAYKYARHFYITQWYKDAVNKKAQIAMGEKKNAKENNNHKTKKFLEEDEEEESEEEKDEISKKTTDQQNAEKFLQIDEKKKFLLSKIKPFQETISSGNRVQVFQTYIDYNSAELIAQFLASKRHFSQSFDQYLKAILIVLKETSIAIRTKAMKCLTMIVEADPSVLGRHDMQMGVNASFLDQSTSVREASVDLVGKFVLSRPELISKYYEMLSNRILDTGVSVRKRVIKILKDICIECPEFPKVPELCVKMIRRVNDEEGIRKLVMEVFQNMWFTPTKDAFLLRKVMNITDVVASSKEIGLEWFEQLLLSLFKPKEDKDDSTKVMTEPPKALLLACRQIVDCLIENVLSLEESTENSGSSQRLVACLTTLHLFAKIRPQLLVKHASTLQPYLGLKCQSLGDIQIISSVARMLELVVPLMEHPSDSFLAQLEEDAMKLVLQHDRPIVSSCLSCLSSIINKVTRNYQLIRDCFKKFYEFLNRYKNWIETDYRLYQEVKSKAYFRRSLFIVGLLLRHFDFKNPEVSGDLSPDLKEEVYQTMTFFLQKDDIDMQANTLKAIGSICIRHYEFMLQDELKMFYHRQLTLEDAPLRMKVEVLINIENYLVEEENRMIQQDLEWKSRAKEENLKEMGDVTSGMASTVIQLYLKEIMQSYLHHSLQVRQPALRVIQLVLQQGLVHPVPIVPYLICMSTDTEKMVSHSADKQLLEIEKKYPGFIHTKSSLGIRLSYQLQKILQGESIIRGSRVKEQGDYPSALNGYLYSILRSSRQQRRALILNILKQFDEQARTTLSYMLYLADNLAYFPYQVQDEPLFIVHQIDIMISVSGTNLLQNFRDSLLSNINKLNKQHRPDRSRHISEIKTNTGENSIQSPGLLLIEGNNPMKIIDNENGEMLNIISALDEDDDDEELLLTRVPEDTSQLQACITAAQGCLLLLKLKQHIKDVYGLSDGKIQQYSPLESAKVYEKAMQRRSNALFNPKATVKKLKEGKPAEYLDENGRREIIRQYVDFKQLMLQLDPDDPDDDENAPKMLIALANSTNTDAQGNSGASSSILTETDQIVLDNYKVPANKNDASPKVPKLVISNRRFDSDAKRTLRTPKPEKVKKHRHKKKRRKFASSDDDSENDYSDPDFMA</sequence>
<dbReference type="EMBL" id="OV651826">
    <property type="protein sequence ID" value="CAH1103538.1"/>
    <property type="molecule type" value="Genomic_DNA"/>
</dbReference>
<feature type="compositionally biased region" description="Polar residues" evidence="7">
    <location>
        <begin position="240"/>
        <end position="288"/>
    </location>
</feature>
<dbReference type="GO" id="GO:0090694">
    <property type="term" value="C:Scc2-Scc4 cohesin loading complex"/>
    <property type="evidence" value="ECO:0007669"/>
    <property type="project" value="TreeGrafter"/>
</dbReference>
<feature type="compositionally biased region" description="Acidic residues" evidence="7">
    <location>
        <begin position="2147"/>
        <end position="2162"/>
    </location>
</feature>
<dbReference type="GO" id="GO:0140588">
    <property type="term" value="P:chromatin looping"/>
    <property type="evidence" value="ECO:0007669"/>
    <property type="project" value="InterPro"/>
</dbReference>
<dbReference type="InterPro" id="IPR033031">
    <property type="entry name" value="Scc2/Nipped-B"/>
</dbReference>
<dbReference type="SUPFAM" id="SSF48371">
    <property type="entry name" value="ARM repeat"/>
    <property type="match status" value="1"/>
</dbReference>
<accession>A0A9P0CN20</accession>
<evidence type="ECO:0000256" key="2">
    <source>
        <dbReference type="ARBA" id="ARBA00009252"/>
    </source>
</evidence>
<organism evidence="9 10">
    <name type="scientific">Psylliodes chrysocephalus</name>
    <dbReference type="NCBI Taxonomy" id="3402493"/>
    <lineage>
        <taxon>Eukaryota</taxon>
        <taxon>Metazoa</taxon>
        <taxon>Ecdysozoa</taxon>
        <taxon>Arthropoda</taxon>
        <taxon>Hexapoda</taxon>
        <taxon>Insecta</taxon>
        <taxon>Pterygota</taxon>
        <taxon>Neoptera</taxon>
        <taxon>Endopterygota</taxon>
        <taxon>Coleoptera</taxon>
        <taxon>Polyphaga</taxon>
        <taxon>Cucujiformia</taxon>
        <taxon>Chrysomeloidea</taxon>
        <taxon>Chrysomelidae</taxon>
        <taxon>Galerucinae</taxon>
        <taxon>Alticini</taxon>
        <taxon>Psylliodes</taxon>
    </lineage>
</organism>
<feature type="region of interest" description="Disordered" evidence="7">
    <location>
        <begin position="2113"/>
        <end position="2162"/>
    </location>
</feature>
<evidence type="ECO:0000256" key="4">
    <source>
        <dbReference type="ARBA" id="ARBA00023242"/>
    </source>
</evidence>
<evidence type="ECO:0000256" key="1">
    <source>
        <dbReference type="ARBA" id="ARBA00004123"/>
    </source>
</evidence>
<feature type="region of interest" description="Disordered" evidence="7">
    <location>
        <begin position="136"/>
        <end position="407"/>
    </location>
</feature>
<dbReference type="GO" id="GO:1990414">
    <property type="term" value="P:replication-born double-strand break repair via sister chromatid exchange"/>
    <property type="evidence" value="ECO:0007669"/>
    <property type="project" value="TreeGrafter"/>
</dbReference>
<evidence type="ECO:0000313" key="10">
    <source>
        <dbReference type="Proteomes" id="UP001153636"/>
    </source>
</evidence>
<feature type="compositionally biased region" description="Low complexity" evidence="7">
    <location>
        <begin position="330"/>
        <end position="344"/>
    </location>
</feature>
<feature type="compositionally biased region" description="Basic and acidic residues" evidence="7">
    <location>
        <begin position="348"/>
        <end position="364"/>
    </location>
</feature>
<feature type="compositionally biased region" description="Low complexity" evidence="7">
    <location>
        <begin position="136"/>
        <end position="160"/>
    </location>
</feature>
<dbReference type="GO" id="GO:0003682">
    <property type="term" value="F:chromatin binding"/>
    <property type="evidence" value="ECO:0007669"/>
    <property type="project" value="TreeGrafter"/>
</dbReference>
<feature type="compositionally biased region" description="Basic and acidic residues" evidence="7">
    <location>
        <begin position="380"/>
        <end position="407"/>
    </location>
</feature>
<evidence type="ECO:0000256" key="7">
    <source>
        <dbReference type="SAM" id="MobiDB-lite"/>
    </source>
</evidence>